<keyword evidence="4" id="KW-1185">Reference proteome</keyword>
<name>A0AAN9XPR6_PSOTE</name>
<gene>
    <name evidence="3" type="ORF">VNO78_12328</name>
</gene>
<accession>A0AAN9XPR6</accession>
<protein>
    <submittedName>
        <fullName evidence="3">Uncharacterized protein</fullName>
    </submittedName>
</protein>
<keyword evidence="1" id="KW-0433">Leucine-rich repeat</keyword>
<dbReference type="EMBL" id="JAYMYS010000003">
    <property type="protein sequence ID" value="KAK7401017.1"/>
    <property type="molecule type" value="Genomic_DNA"/>
</dbReference>
<dbReference type="Pfam" id="PF07725">
    <property type="entry name" value="LRR_3"/>
    <property type="match status" value="1"/>
</dbReference>
<organism evidence="3 4">
    <name type="scientific">Psophocarpus tetragonolobus</name>
    <name type="common">Winged bean</name>
    <name type="synonym">Dolichos tetragonolobus</name>
    <dbReference type="NCBI Taxonomy" id="3891"/>
    <lineage>
        <taxon>Eukaryota</taxon>
        <taxon>Viridiplantae</taxon>
        <taxon>Streptophyta</taxon>
        <taxon>Embryophyta</taxon>
        <taxon>Tracheophyta</taxon>
        <taxon>Spermatophyta</taxon>
        <taxon>Magnoliopsida</taxon>
        <taxon>eudicotyledons</taxon>
        <taxon>Gunneridae</taxon>
        <taxon>Pentapetalae</taxon>
        <taxon>rosids</taxon>
        <taxon>fabids</taxon>
        <taxon>Fabales</taxon>
        <taxon>Fabaceae</taxon>
        <taxon>Papilionoideae</taxon>
        <taxon>50 kb inversion clade</taxon>
        <taxon>NPAAA clade</taxon>
        <taxon>indigoferoid/millettioid clade</taxon>
        <taxon>Phaseoleae</taxon>
        <taxon>Psophocarpus</taxon>
    </lineage>
</organism>
<comment type="caution">
    <text evidence="3">The sequence shown here is derived from an EMBL/GenBank/DDBJ whole genome shotgun (WGS) entry which is preliminary data.</text>
</comment>
<evidence type="ECO:0000256" key="1">
    <source>
        <dbReference type="ARBA" id="ARBA00022614"/>
    </source>
</evidence>
<proteinExistence type="predicted"/>
<dbReference type="InterPro" id="IPR032675">
    <property type="entry name" value="LRR_dom_sf"/>
</dbReference>
<dbReference type="AlphaFoldDB" id="A0AAN9XPR6"/>
<dbReference type="GO" id="GO:0006952">
    <property type="term" value="P:defense response"/>
    <property type="evidence" value="ECO:0007669"/>
    <property type="project" value="InterPro"/>
</dbReference>
<evidence type="ECO:0000313" key="4">
    <source>
        <dbReference type="Proteomes" id="UP001386955"/>
    </source>
</evidence>
<dbReference type="PANTHER" id="PTHR11017:SF243">
    <property type="entry name" value="ADP-RIBOSYL CYCLASE_CYCLIC ADP-RIBOSE HYDROLASE"/>
    <property type="match status" value="1"/>
</dbReference>
<dbReference type="InterPro" id="IPR044974">
    <property type="entry name" value="Disease_R_plants"/>
</dbReference>
<evidence type="ECO:0000256" key="2">
    <source>
        <dbReference type="ARBA" id="ARBA00022737"/>
    </source>
</evidence>
<reference evidence="3 4" key="1">
    <citation type="submission" date="2024-01" db="EMBL/GenBank/DDBJ databases">
        <title>The genomes of 5 underutilized Papilionoideae crops provide insights into root nodulation and disease resistanc.</title>
        <authorList>
            <person name="Jiang F."/>
        </authorList>
    </citation>
    <scope>NUCLEOTIDE SEQUENCE [LARGE SCALE GENOMIC DNA]</scope>
    <source>
        <strain evidence="3">DUOXIRENSHENG_FW03</strain>
        <tissue evidence="3">Leaves</tissue>
    </source>
</reference>
<dbReference type="SUPFAM" id="SSF52058">
    <property type="entry name" value="L domain-like"/>
    <property type="match status" value="1"/>
</dbReference>
<dbReference type="Proteomes" id="UP001386955">
    <property type="component" value="Unassembled WGS sequence"/>
</dbReference>
<dbReference type="PANTHER" id="PTHR11017">
    <property type="entry name" value="LEUCINE-RICH REPEAT-CONTAINING PROTEIN"/>
    <property type="match status" value="1"/>
</dbReference>
<dbReference type="InterPro" id="IPR011713">
    <property type="entry name" value="Leu-rich_rpt_3"/>
</dbReference>
<evidence type="ECO:0000313" key="3">
    <source>
        <dbReference type="EMBL" id="KAK7401017.1"/>
    </source>
</evidence>
<dbReference type="Gene3D" id="3.80.10.10">
    <property type="entry name" value="Ribonuclease Inhibitor"/>
    <property type="match status" value="2"/>
</dbReference>
<sequence>MLELRLNSLGNDDMEGIMLYCYSKLVGDISLSPDFLDGLLPGDYLPDGLKTLPNKLRYLEWYICPLKTWPLNFCAEQLVALNMRHSNLEKLWDGVQNLMNLKSIDLSYSCALVEIPDLSKAEKLEKISLCGCHSLRELHSSILSLPNLTHLDLSGCLKIEILESTVEAKSLIELNLERCLSLKKFSMTSDKMKLLDISYTAMCSLPQSVCHFLSLERLKLSGIDIVSLPADIKILSKLTFLHLDLCKKLVTLPSLPPSLEELRLKCCHKLMSLSELPSSLVRLYLMECNELDFLPKLSNSLVILDLDGCMGLMSLPELPSSLMKLNLNHCQELVSLPDLPSSLMKLFLNDCRKLVFLPEHLPLLKYLRLNNFLKLKSLPKLPSSVQTMSGCHCISLNADITQKLVLEHICKSCIPYLHEQYLKNQEFHHLGYFVFPGDHVTNECAFRTAKNSMIISYLPKVDFVGFICCVIISKEHELDVSDDAVSHNVLGYTCVKLVNSEELLEWESIQRDRPIIVECLDDENENDVEWSYLISQISDYDAKAKAIGVECSNIENEDDRDQFLERWDSVSQISYDGNGDDERQLVSAFKRLKVETS</sequence>
<keyword evidence="2" id="KW-0677">Repeat</keyword>